<organism evidence="1 2">
    <name type="scientific">Sphingomonas metalli</name>
    <dbReference type="NCBI Taxonomy" id="1779358"/>
    <lineage>
        <taxon>Bacteria</taxon>
        <taxon>Pseudomonadati</taxon>
        <taxon>Pseudomonadota</taxon>
        <taxon>Alphaproteobacteria</taxon>
        <taxon>Sphingomonadales</taxon>
        <taxon>Sphingomonadaceae</taxon>
        <taxon>Sphingomonas</taxon>
    </lineage>
</organism>
<sequence>MSAYRPEFEAALRLFARASEAMKAQGYGVPILVGGGAVELYSNSAITTGDFDIVTPRQEEFERQLVTLGFEKPQGLGHTPLGWVHPTLRLGFEIVSSTLYDGMADRDRVVLVDLGDDGEAAIVAIEDLIADRMGQYASGSAPEMLEQARRLYRLHADADRGYMEGRIRHESAGDYGVSDLEP</sequence>
<name>A0A916T0H9_9SPHN</name>
<reference evidence="1" key="1">
    <citation type="journal article" date="2014" name="Int. J. Syst. Evol. Microbiol.">
        <title>Complete genome sequence of Corynebacterium casei LMG S-19264T (=DSM 44701T), isolated from a smear-ripened cheese.</title>
        <authorList>
            <consortium name="US DOE Joint Genome Institute (JGI-PGF)"/>
            <person name="Walter F."/>
            <person name="Albersmeier A."/>
            <person name="Kalinowski J."/>
            <person name="Ruckert C."/>
        </authorList>
    </citation>
    <scope>NUCLEOTIDE SEQUENCE</scope>
    <source>
        <strain evidence="1">CGMCC 1.15330</strain>
    </source>
</reference>
<dbReference type="AlphaFoldDB" id="A0A916T0H9"/>
<evidence type="ECO:0000313" key="2">
    <source>
        <dbReference type="Proteomes" id="UP000623067"/>
    </source>
</evidence>
<protein>
    <recommendedName>
        <fullName evidence="3">Nucleotidyltransferase family protein</fullName>
    </recommendedName>
</protein>
<comment type="caution">
    <text evidence="1">The sequence shown here is derived from an EMBL/GenBank/DDBJ whole genome shotgun (WGS) entry which is preliminary data.</text>
</comment>
<dbReference type="EMBL" id="BMIH01000002">
    <property type="protein sequence ID" value="GGB25546.1"/>
    <property type="molecule type" value="Genomic_DNA"/>
</dbReference>
<dbReference type="Proteomes" id="UP000623067">
    <property type="component" value="Unassembled WGS sequence"/>
</dbReference>
<gene>
    <name evidence="1" type="ORF">GCM10011380_13880</name>
</gene>
<proteinExistence type="predicted"/>
<dbReference type="RefSeq" id="WP_188658024.1">
    <property type="nucleotide sequence ID" value="NZ_BMIH01000002.1"/>
</dbReference>
<accession>A0A916T0H9</accession>
<evidence type="ECO:0008006" key="3">
    <source>
        <dbReference type="Google" id="ProtNLM"/>
    </source>
</evidence>
<reference evidence="1" key="2">
    <citation type="submission" date="2020-09" db="EMBL/GenBank/DDBJ databases">
        <authorList>
            <person name="Sun Q."/>
            <person name="Zhou Y."/>
        </authorList>
    </citation>
    <scope>NUCLEOTIDE SEQUENCE</scope>
    <source>
        <strain evidence="1">CGMCC 1.15330</strain>
    </source>
</reference>
<evidence type="ECO:0000313" key="1">
    <source>
        <dbReference type="EMBL" id="GGB25546.1"/>
    </source>
</evidence>
<keyword evidence="2" id="KW-1185">Reference proteome</keyword>